<dbReference type="AlphaFoldDB" id="A0A0N4YGS3"/>
<keyword evidence="5" id="KW-1185">Reference proteome</keyword>
<reference evidence="6" key="1">
    <citation type="submission" date="2017-02" db="UniProtKB">
        <authorList>
            <consortium name="WormBaseParasite"/>
        </authorList>
    </citation>
    <scope>IDENTIFICATION</scope>
</reference>
<feature type="chain" id="PRO_5043125659" evidence="2">
    <location>
        <begin position="18"/>
        <end position="80"/>
    </location>
</feature>
<evidence type="ECO:0000313" key="5">
    <source>
        <dbReference type="Proteomes" id="UP000271162"/>
    </source>
</evidence>
<dbReference type="Proteomes" id="UP000271162">
    <property type="component" value="Unassembled WGS sequence"/>
</dbReference>
<reference evidence="4 5" key="2">
    <citation type="submission" date="2018-11" db="EMBL/GenBank/DDBJ databases">
        <authorList>
            <consortium name="Pathogen Informatics"/>
        </authorList>
    </citation>
    <scope>NUCLEOTIDE SEQUENCE [LARGE SCALE GENOMIC DNA]</scope>
</reference>
<dbReference type="WBParaSite" id="NBR_0001602201-mRNA-1">
    <property type="protein sequence ID" value="NBR_0001602201-mRNA-1"/>
    <property type="gene ID" value="NBR_0001602201"/>
</dbReference>
<evidence type="ECO:0000259" key="3">
    <source>
        <dbReference type="PROSITE" id="PS51670"/>
    </source>
</evidence>
<evidence type="ECO:0000256" key="1">
    <source>
        <dbReference type="PROSITE-ProRule" id="PRU01005"/>
    </source>
</evidence>
<dbReference type="EMBL" id="UYSL01022000">
    <property type="protein sequence ID" value="VDL79617.1"/>
    <property type="molecule type" value="Genomic_DNA"/>
</dbReference>
<dbReference type="Gene3D" id="1.10.10.1940">
    <property type="match status" value="1"/>
</dbReference>
<comment type="caution">
    <text evidence="1">Lacks conserved residue(s) required for the propagation of feature annotation.</text>
</comment>
<dbReference type="InterPro" id="IPR003582">
    <property type="entry name" value="ShKT_dom"/>
</dbReference>
<dbReference type="Pfam" id="PF01549">
    <property type="entry name" value="ShK"/>
    <property type="match status" value="1"/>
</dbReference>
<dbReference type="PROSITE" id="PS51670">
    <property type="entry name" value="SHKT"/>
    <property type="match status" value="1"/>
</dbReference>
<proteinExistence type="predicted"/>
<keyword evidence="2" id="KW-0732">Signal</keyword>
<accession>A0A0N4YGS3</accession>
<feature type="signal peptide" evidence="2">
    <location>
        <begin position="1"/>
        <end position="17"/>
    </location>
</feature>
<sequence>MALSFLALILFLKVLTANSGPAYKEVLPENPPWLPNGIPDDCRDNNVTECQAILNEGYFCHHYQVLEYMKKNCRRSCLFC</sequence>
<evidence type="ECO:0000313" key="4">
    <source>
        <dbReference type="EMBL" id="VDL79617.1"/>
    </source>
</evidence>
<evidence type="ECO:0000256" key="2">
    <source>
        <dbReference type="SAM" id="SignalP"/>
    </source>
</evidence>
<organism evidence="6">
    <name type="scientific">Nippostrongylus brasiliensis</name>
    <name type="common">Rat hookworm</name>
    <dbReference type="NCBI Taxonomy" id="27835"/>
    <lineage>
        <taxon>Eukaryota</taxon>
        <taxon>Metazoa</taxon>
        <taxon>Ecdysozoa</taxon>
        <taxon>Nematoda</taxon>
        <taxon>Chromadorea</taxon>
        <taxon>Rhabditida</taxon>
        <taxon>Rhabditina</taxon>
        <taxon>Rhabditomorpha</taxon>
        <taxon>Strongyloidea</taxon>
        <taxon>Heligmosomidae</taxon>
        <taxon>Nippostrongylus</taxon>
    </lineage>
</organism>
<name>A0A0N4YGS3_NIPBR</name>
<gene>
    <name evidence="4" type="ORF">NBR_LOCUS16023</name>
</gene>
<evidence type="ECO:0000313" key="6">
    <source>
        <dbReference type="WBParaSite" id="NBR_0001602201-mRNA-1"/>
    </source>
</evidence>
<feature type="domain" description="ShKT" evidence="3">
    <location>
        <begin position="42"/>
        <end position="80"/>
    </location>
</feature>
<protein>
    <submittedName>
        <fullName evidence="6">ShKT domain-containing protein</fullName>
    </submittedName>
</protein>